<evidence type="ECO:0000256" key="1">
    <source>
        <dbReference type="ARBA" id="ARBA00004123"/>
    </source>
</evidence>
<evidence type="ECO:0000259" key="8">
    <source>
        <dbReference type="PROSITE" id="PS50157"/>
    </source>
</evidence>
<evidence type="ECO:0000256" key="6">
    <source>
        <dbReference type="ARBA" id="ARBA00023242"/>
    </source>
</evidence>
<dbReference type="PANTHER" id="PTHR24394">
    <property type="entry name" value="ZINC FINGER PROTEIN"/>
    <property type="match status" value="1"/>
</dbReference>
<dbReference type="GO" id="GO:0000981">
    <property type="term" value="F:DNA-binding transcription factor activity, RNA polymerase II-specific"/>
    <property type="evidence" value="ECO:0007669"/>
    <property type="project" value="TreeGrafter"/>
</dbReference>
<dbReference type="PANTHER" id="PTHR24394:SF29">
    <property type="entry name" value="MYONEURIN"/>
    <property type="match status" value="1"/>
</dbReference>
<dbReference type="Gene3D" id="3.30.160.60">
    <property type="entry name" value="Classic Zinc Finger"/>
    <property type="match status" value="2"/>
</dbReference>
<dbReference type="PROSITE" id="PS00028">
    <property type="entry name" value="ZINC_FINGER_C2H2_1"/>
    <property type="match status" value="1"/>
</dbReference>
<comment type="subcellular location">
    <subcellularLocation>
        <location evidence="1">Nucleus</location>
    </subcellularLocation>
</comment>
<keyword evidence="3" id="KW-0677">Repeat</keyword>
<name>A0A6A6ZSU2_9PLEO</name>
<evidence type="ECO:0000256" key="5">
    <source>
        <dbReference type="ARBA" id="ARBA00022833"/>
    </source>
</evidence>
<proteinExistence type="predicted"/>
<dbReference type="Proteomes" id="UP000799424">
    <property type="component" value="Unassembled WGS sequence"/>
</dbReference>
<evidence type="ECO:0000256" key="7">
    <source>
        <dbReference type="PROSITE-ProRule" id="PRU00042"/>
    </source>
</evidence>
<evidence type="ECO:0000256" key="4">
    <source>
        <dbReference type="ARBA" id="ARBA00022771"/>
    </source>
</evidence>
<keyword evidence="10" id="KW-1185">Reference proteome</keyword>
<reference evidence="9" key="1">
    <citation type="journal article" date="2020" name="Stud. Mycol.">
        <title>101 Dothideomycetes genomes: a test case for predicting lifestyles and emergence of pathogens.</title>
        <authorList>
            <person name="Haridas S."/>
            <person name="Albert R."/>
            <person name="Binder M."/>
            <person name="Bloem J."/>
            <person name="Labutti K."/>
            <person name="Salamov A."/>
            <person name="Andreopoulos B."/>
            <person name="Baker S."/>
            <person name="Barry K."/>
            <person name="Bills G."/>
            <person name="Bluhm B."/>
            <person name="Cannon C."/>
            <person name="Castanera R."/>
            <person name="Culley D."/>
            <person name="Daum C."/>
            <person name="Ezra D."/>
            <person name="Gonzalez J."/>
            <person name="Henrissat B."/>
            <person name="Kuo A."/>
            <person name="Liang C."/>
            <person name="Lipzen A."/>
            <person name="Lutzoni F."/>
            <person name="Magnuson J."/>
            <person name="Mondo S."/>
            <person name="Nolan M."/>
            <person name="Ohm R."/>
            <person name="Pangilinan J."/>
            <person name="Park H.-J."/>
            <person name="Ramirez L."/>
            <person name="Alfaro M."/>
            <person name="Sun H."/>
            <person name="Tritt A."/>
            <person name="Yoshinaga Y."/>
            <person name="Zwiers L.-H."/>
            <person name="Turgeon B."/>
            <person name="Goodwin S."/>
            <person name="Spatafora J."/>
            <person name="Crous P."/>
            <person name="Grigoriev I."/>
        </authorList>
    </citation>
    <scope>NUCLEOTIDE SEQUENCE</scope>
    <source>
        <strain evidence="9">CBS 113818</strain>
    </source>
</reference>
<sequence>MGCEHCHATFNRNEHIERHLRLHSGSKPFRCDVCPKAFSRRHGLFRRSSLCEIRARTDHS</sequence>
<keyword evidence="4 7" id="KW-0863">Zinc-finger</keyword>
<evidence type="ECO:0000256" key="2">
    <source>
        <dbReference type="ARBA" id="ARBA00022723"/>
    </source>
</evidence>
<evidence type="ECO:0000313" key="9">
    <source>
        <dbReference type="EMBL" id="KAF2823876.1"/>
    </source>
</evidence>
<evidence type="ECO:0000313" key="10">
    <source>
        <dbReference type="Proteomes" id="UP000799424"/>
    </source>
</evidence>
<keyword evidence="2" id="KW-0479">Metal-binding</keyword>
<keyword evidence="5" id="KW-0862">Zinc</keyword>
<dbReference type="GO" id="GO:0008270">
    <property type="term" value="F:zinc ion binding"/>
    <property type="evidence" value="ECO:0007669"/>
    <property type="project" value="UniProtKB-KW"/>
</dbReference>
<dbReference type="GO" id="GO:0005634">
    <property type="term" value="C:nucleus"/>
    <property type="evidence" value="ECO:0007669"/>
    <property type="project" value="UniProtKB-SubCell"/>
</dbReference>
<organism evidence="9 10">
    <name type="scientific">Ophiobolus disseminans</name>
    <dbReference type="NCBI Taxonomy" id="1469910"/>
    <lineage>
        <taxon>Eukaryota</taxon>
        <taxon>Fungi</taxon>
        <taxon>Dikarya</taxon>
        <taxon>Ascomycota</taxon>
        <taxon>Pezizomycotina</taxon>
        <taxon>Dothideomycetes</taxon>
        <taxon>Pleosporomycetidae</taxon>
        <taxon>Pleosporales</taxon>
        <taxon>Pleosporineae</taxon>
        <taxon>Phaeosphaeriaceae</taxon>
        <taxon>Ophiobolus</taxon>
    </lineage>
</organism>
<dbReference type="Pfam" id="PF00096">
    <property type="entry name" value="zf-C2H2"/>
    <property type="match status" value="2"/>
</dbReference>
<dbReference type="OrthoDB" id="40579at2759"/>
<feature type="domain" description="C2H2-type" evidence="8">
    <location>
        <begin position="1"/>
        <end position="28"/>
    </location>
</feature>
<keyword evidence="6" id="KW-0539">Nucleus</keyword>
<evidence type="ECO:0000256" key="3">
    <source>
        <dbReference type="ARBA" id="ARBA00022737"/>
    </source>
</evidence>
<dbReference type="SUPFAM" id="SSF57667">
    <property type="entry name" value="beta-beta-alpha zinc fingers"/>
    <property type="match status" value="1"/>
</dbReference>
<dbReference type="EMBL" id="MU006231">
    <property type="protein sequence ID" value="KAF2823876.1"/>
    <property type="molecule type" value="Genomic_DNA"/>
</dbReference>
<dbReference type="InterPro" id="IPR036236">
    <property type="entry name" value="Znf_C2H2_sf"/>
</dbReference>
<protein>
    <recommendedName>
        <fullName evidence="8">C2H2-type domain-containing protein</fullName>
    </recommendedName>
</protein>
<dbReference type="AlphaFoldDB" id="A0A6A6ZSU2"/>
<accession>A0A6A6ZSU2</accession>
<dbReference type="InterPro" id="IPR013087">
    <property type="entry name" value="Znf_C2H2_type"/>
</dbReference>
<gene>
    <name evidence="9" type="ORF">CC86DRAFT_298144</name>
</gene>
<dbReference type="PROSITE" id="PS50157">
    <property type="entry name" value="ZINC_FINGER_C2H2_2"/>
    <property type="match status" value="1"/>
</dbReference>